<proteinExistence type="inferred from homology"/>
<dbReference type="Pfam" id="PF04957">
    <property type="entry name" value="RMF"/>
    <property type="match status" value="1"/>
</dbReference>
<sequence length="66" mass="7503">MKRQKRDMSERAYSKGYQVGVSGRSKDLCPDTNHDTWMSGWRDGRADNWDGLTGVSGLHKQHTLHG</sequence>
<evidence type="ECO:0000256" key="2">
    <source>
        <dbReference type="ARBA" id="ARBA00022845"/>
    </source>
</evidence>
<keyword evidence="1 3" id="KW-0963">Cytoplasm</keyword>
<dbReference type="InterPro" id="IPR007040">
    <property type="entry name" value="Ribosome_modulation_factor"/>
</dbReference>
<evidence type="ECO:0000256" key="3">
    <source>
        <dbReference type="HAMAP-Rule" id="MF_00919"/>
    </source>
</evidence>
<comment type="similarity">
    <text evidence="3">Belongs to the ribosome modulation factor family.</text>
</comment>
<comment type="function">
    <text evidence="3">During stationary phase, converts 70S ribosomes to an inactive dimeric form (100S ribosomes).</text>
</comment>
<keyword evidence="2 3" id="KW-0810">Translation regulation</keyword>
<dbReference type="Proteomes" id="UP001501337">
    <property type="component" value="Unassembled WGS sequence"/>
</dbReference>
<dbReference type="NCBIfam" id="NF011162">
    <property type="entry name" value="PRK14563.1"/>
    <property type="match status" value="1"/>
</dbReference>
<dbReference type="HAMAP" id="MF_00919">
    <property type="entry name" value="RMF"/>
    <property type="match status" value="1"/>
</dbReference>
<comment type="caution">
    <text evidence="4">The sequence shown here is derived from an EMBL/GenBank/DDBJ whole genome shotgun (WGS) entry which is preliminary data.</text>
</comment>
<comment type="subcellular location">
    <subcellularLocation>
        <location evidence="3">Cytoplasm</location>
    </subcellularLocation>
</comment>
<evidence type="ECO:0000256" key="1">
    <source>
        <dbReference type="ARBA" id="ARBA00022490"/>
    </source>
</evidence>
<evidence type="ECO:0000313" key="4">
    <source>
        <dbReference type="EMBL" id="GAA3950798.1"/>
    </source>
</evidence>
<name>A0ABP7NN94_9GAMM</name>
<accession>A0ABP7NN94</accession>
<protein>
    <recommendedName>
        <fullName evidence="3">Ribosome modulation factor</fullName>
        <shortName evidence="3">RMF</shortName>
    </recommendedName>
</protein>
<reference evidence="5" key="1">
    <citation type="journal article" date="2019" name="Int. J. Syst. Evol. Microbiol.">
        <title>The Global Catalogue of Microorganisms (GCM) 10K type strain sequencing project: providing services to taxonomists for standard genome sequencing and annotation.</title>
        <authorList>
            <consortium name="The Broad Institute Genomics Platform"/>
            <consortium name="The Broad Institute Genome Sequencing Center for Infectious Disease"/>
            <person name="Wu L."/>
            <person name="Ma J."/>
        </authorList>
    </citation>
    <scope>NUCLEOTIDE SEQUENCE [LARGE SCALE GENOMIC DNA]</scope>
    <source>
        <strain evidence="5">JCM 17555</strain>
    </source>
</reference>
<evidence type="ECO:0000313" key="5">
    <source>
        <dbReference type="Proteomes" id="UP001501337"/>
    </source>
</evidence>
<dbReference type="Gene3D" id="1.10.10.620">
    <property type="entry name" value="ribosome modulation factor like domain"/>
    <property type="match status" value="1"/>
</dbReference>
<dbReference type="InterPro" id="IPR023200">
    <property type="entry name" value="RMF_sf"/>
</dbReference>
<gene>
    <name evidence="3" type="primary">rmf</name>
    <name evidence="4" type="ORF">GCM10022278_07420</name>
</gene>
<dbReference type="EMBL" id="BAABBO010000001">
    <property type="protein sequence ID" value="GAA3950798.1"/>
    <property type="molecule type" value="Genomic_DNA"/>
</dbReference>
<organism evidence="4 5">
    <name type="scientific">Allohahella marinimesophila</name>
    <dbReference type="NCBI Taxonomy" id="1054972"/>
    <lineage>
        <taxon>Bacteria</taxon>
        <taxon>Pseudomonadati</taxon>
        <taxon>Pseudomonadota</taxon>
        <taxon>Gammaproteobacteria</taxon>
        <taxon>Oceanospirillales</taxon>
        <taxon>Hahellaceae</taxon>
        <taxon>Allohahella</taxon>
    </lineage>
</organism>
<keyword evidence="5" id="KW-1185">Reference proteome</keyword>
<dbReference type="RefSeq" id="WP_344803386.1">
    <property type="nucleotide sequence ID" value="NZ_BAABBO010000001.1"/>
</dbReference>